<name>A0A2V4BZJ8_9FLAO</name>
<accession>A0A2V4BZJ8</accession>
<protein>
    <submittedName>
        <fullName evidence="1">Uncharacterized protein</fullName>
    </submittedName>
</protein>
<proteinExistence type="predicted"/>
<dbReference type="RefSeq" id="WP_110347223.1">
    <property type="nucleotide sequence ID" value="NZ_QJHL01000003.1"/>
</dbReference>
<sequence>MEKKTSHYFVYVGHSTSTKNKLQEEFSNYLNSLEGTLIKAKKIQDLKLEIILKSLELSKKHSRCTPLTITFSDLYRKNGFYINGFYFLTFQILNAYDSN</sequence>
<dbReference type="OrthoDB" id="1367287at2"/>
<dbReference type="AlphaFoldDB" id="A0A2V4BZJ8"/>
<dbReference type="EMBL" id="QJHL01000003">
    <property type="protein sequence ID" value="PXY44496.1"/>
    <property type="molecule type" value="Genomic_DNA"/>
</dbReference>
<gene>
    <name evidence="1" type="ORF">DMB68_13595</name>
</gene>
<dbReference type="Proteomes" id="UP000247681">
    <property type="component" value="Unassembled WGS sequence"/>
</dbReference>
<evidence type="ECO:0000313" key="1">
    <source>
        <dbReference type="EMBL" id="PXY44496.1"/>
    </source>
</evidence>
<reference evidence="1 2" key="1">
    <citation type="submission" date="2018-05" db="EMBL/GenBank/DDBJ databases">
        <title>Flavobacterium sp. strain IMCC34758, incomplete genome.</title>
        <authorList>
            <person name="Joung Y."/>
        </authorList>
    </citation>
    <scope>NUCLEOTIDE SEQUENCE [LARGE SCALE GENOMIC DNA]</scope>
    <source>
        <strain evidence="1 2">IMCC34758</strain>
    </source>
</reference>
<keyword evidence="2" id="KW-1185">Reference proteome</keyword>
<evidence type="ECO:0000313" key="2">
    <source>
        <dbReference type="Proteomes" id="UP000247681"/>
    </source>
</evidence>
<organism evidence="1 2">
    <name type="scientific">Flavobacterium hydrophilum</name>
    <dbReference type="NCBI Taxonomy" id="2211445"/>
    <lineage>
        <taxon>Bacteria</taxon>
        <taxon>Pseudomonadati</taxon>
        <taxon>Bacteroidota</taxon>
        <taxon>Flavobacteriia</taxon>
        <taxon>Flavobacteriales</taxon>
        <taxon>Flavobacteriaceae</taxon>
        <taxon>Flavobacterium</taxon>
    </lineage>
</organism>
<comment type="caution">
    <text evidence="1">The sequence shown here is derived from an EMBL/GenBank/DDBJ whole genome shotgun (WGS) entry which is preliminary data.</text>
</comment>